<dbReference type="Gene3D" id="3.20.20.140">
    <property type="entry name" value="Metal-dependent hydrolases"/>
    <property type="match status" value="1"/>
</dbReference>
<feature type="domain" description="Amidohydrolase-related" evidence="2">
    <location>
        <begin position="103"/>
        <end position="283"/>
    </location>
</feature>
<name>A0ABS0BZI9_9GAMM</name>
<dbReference type="Pfam" id="PF04909">
    <property type="entry name" value="Amidohydro_2"/>
    <property type="match status" value="1"/>
</dbReference>
<feature type="signal peptide" evidence="1">
    <location>
        <begin position="1"/>
        <end position="29"/>
    </location>
</feature>
<proteinExistence type="predicted"/>
<organism evidence="3 4">
    <name type="scientific">Thiomicrorhabdus heinhorstiae</name>
    <dbReference type="NCBI Taxonomy" id="2748010"/>
    <lineage>
        <taxon>Bacteria</taxon>
        <taxon>Pseudomonadati</taxon>
        <taxon>Pseudomonadota</taxon>
        <taxon>Gammaproteobacteria</taxon>
        <taxon>Thiotrichales</taxon>
        <taxon>Piscirickettsiaceae</taxon>
        <taxon>Thiomicrorhabdus</taxon>
    </lineage>
</organism>
<evidence type="ECO:0000259" key="2">
    <source>
        <dbReference type="Pfam" id="PF04909"/>
    </source>
</evidence>
<protein>
    <submittedName>
        <fullName evidence="3">Amidohydrolase family protein</fullName>
    </submittedName>
</protein>
<dbReference type="EMBL" id="JACBGI020000003">
    <property type="protein sequence ID" value="MBF6057406.1"/>
    <property type="molecule type" value="Genomic_DNA"/>
</dbReference>
<sequence length="287" mass="32513">MSKRYRCSQRISHLLLGCTLSVITCQAHAQDSKTLPLIDAHSHYAQADTEAFNPQEIIGILDTNRVEKILITSTPNQGTIKLYDYAPNRVIPFLSVYRTKADKPDWMHRGAVVAEAEEALKTGKFKGIGELHIFAKDRKSPVLKGLVELAKANRLPMLIHGDAEIIDEIFQIDPSAQILWAHLGTKPEITLLSSMLQRYPQNLYIDTSVRDKQLLAEGVLAKKWKAFLIDHQDRLMAAIDTFSVNRWKTYDLVVKDIQTWLADLPPEVARKIARGNAERFFGLKEDI</sequence>
<reference evidence="3 4" key="1">
    <citation type="submission" date="2020-06" db="EMBL/GenBank/DDBJ databases">
        <authorList>
            <person name="Scott K."/>
        </authorList>
    </citation>
    <scope>NUCLEOTIDE SEQUENCE [LARGE SCALE GENOMIC DNA]</scope>
    <source>
        <strain evidence="3 4">HH1</strain>
    </source>
</reference>
<feature type="chain" id="PRO_5046974672" evidence="1">
    <location>
        <begin position="30"/>
        <end position="287"/>
    </location>
</feature>
<gene>
    <name evidence="3" type="ORF">H8792_003540</name>
</gene>
<evidence type="ECO:0000256" key="1">
    <source>
        <dbReference type="SAM" id="SignalP"/>
    </source>
</evidence>
<dbReference type="SUPFAM" id="SSF51556">
    <property type="entry name" value="Metallo-dependent hydrolases"/>
    <property type="match status" value="1"/>
</dbReference>
<keyword evidence="1" id="KW-0732">Signal</keyword>
<evidence type="ECO:0000313" key="3">
    <source>
        <dbReference type="EMBL" id="MBF6057406.1"/>
    </source>
</evidence>
<keyword evidence="4" id="KW-1185">Reference proteome</keyword>
<dbReference type="RefSeq" id="WP_185977549.1">
    <property type="nucleotide sequence ID" value="NZ_JACBGI020000003.1"/>
</dbReference>
<reference evidence="3 4" key="2">
    <citation type="submission" date="2020-11" db="EMBL/GenBank/DDBJ databases">
        <title>Sulfur oxidizing isolate from Hospital Hole Sinkhole.</title>
        <authorList>
            <person name="Scott K.M."/>
        </authorList>
    </citation>
    <scope>NUCLEOTIDE SEQUENCE [LARGE SCALE GENOMIC DNA]</scope>
    <source>
        <strain evidence="3 4">HH1</strain>
    </source>
</reference>
<dbReference type="InterPro" id="IPR032466">
    <property type="entry name" value="Metal_Hydrolase"/>
</dbReference>
<comment type="caution">
    <text evidence="3">The sequence shown here is derived from an EMBL/GenBank/DDBJ whole genome shotgun (WGS) entry which is preliminary data.</text>
</comment>
<accession>A0ABS0BZI9</accession>
<dbReference type="InterPro" id="IPR006680">
    <property type="entry name" value="Amidohydro-rel"/>
</dbReference>
<evidence type="ECO:0000313" key="4">
    <source>
        <dbReference type="Proteomes" id="UP001193680"/>
    </source>
</evidence>
<dbReference type="Proteomes" id="UP001193680">
    <property type="component" value="Unassembled WGS sequence"/>
</dbReference>